<evidence type="ECO:0000259" key="1">
    <source>
        <dbReference type="Pfam" id="PF13837"/>
    </source>
</evidence>
<evidence type="ECO:0000313" key="3">
    <source>
        <dbReference type="Proteomes" id="UP000821837"/>
    </source>
</evidence>
<name>A0A9D4Q062_RHISA</name>
<dbReference type="InterPro" id="IPR044822">
    <property type="entry name" value="Myb_DNA-bind_4"/>
</dbReference>
<dbReference type="Gene3D" id="1.10.10.60">
    <property type="entry name" value="Homeodomain-like"/>
    <property type="match status" value="1"/>
</dbReference>
<feature type="domain" description="Myb/SANT-like DNA-binding" evidence="1">
    <location>
        <begin position="19"/>
        <end position="80"/>
    </location>
</feature>
<gene>
    <name evidence="2" type="ORF">HPB52_020643</name>
</gene>
<dbReference type="Proteomes" id="UP000821837">
    <property type="component" value="Unassembled WGS sequence"/>
</dbReference>
<proteinExistence type="predicted"/>
<dbReference type="GO" id="GO:0045893">
    <property type="term" value="P:positive regulation of DNA-templated transcription"/>
    <property type="evidence" value="ECO:0007669"/>
    <property type="project" value="TreeGrafter"/>
</dbReference>
<dbReference type="InterPro" id="IPR026095">
    <property type="entry name" value="Myb/SANT-like_DNA-bd_dom_prot"/>
</dbReference>
<accession>A0A9D4Q062</accession>
<protein>
    <recommendedName>
        <fullName evidence="1">Myb/SANT-like DNA-binding domain-containing protein</fullName>
    </recommendedName>
</protein>
<comment type="caution">
    <text evidence="2">The sequence shown here is derived from an EMBL/GenBank/DDBJ whole genome shotgun (WGS) entry which is preliminary data.</text>
</comment>
<dbReference type="GO" id="GO:0016604">
    <property type="term" value="C:nuclear body"/>
    <property type="evidence" value="ECO:0007669"/>
    <property type="project" value="TreeGrafter"/>
</dbReference>
<dbReference type="PANTHER" id="PTHR22666">
    <property type="entry name" value="MYB_SANT-LIKE DNA-BINDING DOMAIN-CONTAINING PROTEIN 1"/>
    <property type="match status" value="1"/>
</dbReference>
<keyword evidence="3" id="KW-1185">Reference proteome</keyword>
<dbReference type="Pfam" id="PF13837">
    <property type="entry name" value="Myb_DNA-bind_4"/>
    <property type="match status" value="1"/>
</dbReference>
<reference evidence="2" key="2">
    <citation type="submission" date="2021-09" db="EMBL/GenBank/DDBJ databases">
        <authorList>
            <person name="Jia N."/>
            <person name="Wang J."/>
            <person name="Shi W."/>
            <person name="Du L."/>
            <person name="Sun Y."/>
            <person name="Zhan W."/>
            <person name="Jiang J."/>
            <person name="Wang Q."/>
            <person name="Zhang B."/>
            <person name="Ji P."/>
            <person name="Sakyi L.B."/>
            <person name="Cui X."/>
            <person name="Yuan T."/>
            <person name="Jiang B."/>
            <person name="Yang W."/>
            <person name="Lam T.T.-Y."/>
            <person name="Chang Q."/>
            <person name="Ding S."/>
            <person name="Wang X."/>
            <person name="Zhu J."/>
            <person name="Ruan X."/>
            <person name="Zhao L."/>
            <person name="Wei J."/>
            <person name="Que T."/>
            <person name="Du C."/>
            <person name="Cheng J."/>
            <person name="Dai P."/>
            <person name="Han X."/>
            <person name="Huang E."/>
            <person name="Gao Y."/>
            <person name="Liu J."/>
            <person name="Shao H."/>
            <person name="Ye R."/>
            <person name="Li L."/>
            <person name="Wei W."/>
            <person name="Wang X."/>
            <person name="Wang C."/>
            <person name="Huo Q."/>
            <person name="Li W."/>
            <person name="Guo W."/>
            <person name="Chen H."/>
            <person name="Chen S."/>
            <person name="Zhou L."/>
            <person name="Zhou L."/>
            <person name="Ni X."/>
            <person name="Tian J."/>
            <person name="Zhou Y."/>
            <person name="Sheng Y."/>
            <person name="Liu T."/>
            <person name="Pan Y."/>
            <person name="Xia L."/>
            <person name="Li J."/>
            <person name="Zhao F."/>
            <person name="Cao W."/>
        </authorList>
    </citation>
    <scope>NUCLEOTIDE SEQUENCE</scope>
    <source>
        <strain evidence="2">Rsan-2018</strain>
        <tissue evidence="2">Larvae</tissue>
    </source>
</reference>
<organism evidence="2 3">
    <name type="scientific">Rhipicephalus sanguineus</name>
    <name type="common">Brown dog tick</name>
    <name type="synonym">Ixodes sanguineus</name>
    <dbReference type="NCBI Taxonomy" id="34632"/>
    <lineage>
        <taxon>Eukaryota</taxon>
        <taxon>Metazoa</taxon>
        <taxon>Ecdysozoa</taxon>
        <taxon>Arthropoda</taxon>
        <taxon>Chelicerata</taxon>
        <taxon>Arachnida</taxon>
        <taxon>Acari</taxon>
        <taxon>Parasitiformes</taxon>
        <taxon>Ixodida</taxon>
        <taxon>Ixodoidea</taxon>
        <taxon>Ixodidae</taxon>
        <taxon>Rhipicephalinae</taxon>
        <taxon>Rhipicephalus</taxon>
        <taxon>Rhipicephalus</taxon>
    </lineage>
</organism>
<evidence type="ECO:0000313" key="2">
    <source>
        <dbReference type="EMBL" id="KAH7957588.1"/>
    </source>
</evidence>
<dbReference type="PANTHER" id="PTHR22666:SF3">
    <property type="entry name" value="MYB_SANT-LIKE DNA-BINDING DOMAIN-CONTAINING PROTEIN 1"/>
    <property type="match status" value="1"/>
</dbReference>
<dbReference type="EMBL" id="JABSTV010001250">
    <property type="protein sequence ID" value="KAH7957588.1"/>
    <property type="molecule type" value="Genomic_DNA"/>
</dbReference>
<sequence length="80" mass="9208">MADAKKKKKKEAAPAPSQLWGEQETALLIGMWEDHLVDLRRQKCNASVYDAIVEALRQAGFVRTRLQVQHKIENLSQTYR</sequence>
<reference evidence="2" key="1">
    <citation type="journal article" date="2020" name="Cell">
        <title>Large-Scale Comparative Analyses of Tick Genomes Elucidate Their Genetic Diversity and Vector Capacities.</title>
        <authorList>
            <consortium name="Tick Genome and Microbiome Consortium (TIGMIC)"/>
            <person name="Jia N."/>
            <person name="Wang J."/>
            <person name="Shi W."/>
            <person name="Du L."/>
            <person name="Sun Y."/>
            <person name="Zhan W."/>
            <person name="Jiang J.F."/>
            <person name="Wang Q."/>
            <person name="Zhang B."/>
            <person name="Ji P."/>
            <person name="Bell-Sakyi L."/>
            <person name="Cui X.M."/>
            <person name="Yuan T.T."/>
            <person name="Jiang B.G."/>
            <person name="Yang W.F."/>
            <person name="Lam T.T."/>
            <person name="Chang Q.C."/>
            <person name="Ding S.J."/>
            <person name="Wang X.J."/>
            <person name="Zhu J.G."/>
            <person name="Ruan X.D."/>
            <person name="Zhao L."/>
            <person name="Wei J.T."/>
            <person name="Ye R.Z."/>
            <person name="Que T.C."/>
            <person name="Du C.H."/>
            <person name="Zhou Y.H."/>
            <person name="Cheng J.X."/>
            <person name="Dai P.F."/>
            <person name="Guo W.B."/>
            <person name="Han X.H."/>
            <person name="Huang E.J."/>
            <person name="Li L.F."/>
            <person name="Wei W."/>
            <person name="Gao Y.C."/>
            <person name="Liu J.Z."/>
            <person name="Shao H.Z."/>
            <person name="Wang X."/>
            <person name="Wang C.C."/>
            <person name="Yang T.C."/>
            <person name="Huo Q.B."/>
            <person name="Li W."/>
            <person name="Chen H.Y."/>
            <person name="Chen S.E."/>
            <person name="Zhou L.G."/>
            <person name="Ni X.B."/>
            <person name="Tian J.H."/>
            <person name="Sheng Y."/>
            <person name="Liu T."/>
            <person name="Pan Y.S."/>
            <person name="Xia L.Y."/>
            <person name="Li J."/>
            <person name="Zhao F."/>
            <person name="Cao W.C."/>
        </authorList>
    </citation>
    <scope>NUCLEOTIDE SEQUENCE</scope>
    <source>
        <strain evidence="2">Rsan-2018</strain>
    </source>
</reference>
<dbReference type="AlphaFoldDB" id="A0A9D4Q062"/>